<dbReference type="PANTHER" id="PTHR43540:SF14">
    <property type="entry name" value="ISOCHORISMATASE"/>
    <property type="match status" value="1"/>
</dbReference>
<accession>A0A437UNF1</accession>
<evidence type="ECO:0000256" key="1">
    <source>
        <dbReference type="ARBA" id="ARBA00006336"/>
    </source>
</evidence>
<evidence type="ECO:0000259" key="3">
    <source>
        <dbReference type="Pfam" id="PF00857"/>
    </source>
</evidence>
<dbReference type="CDD" id="cd00431">
    <property type="entry name" value="cysteine_hydrolases"/>
    <property type="match status" value="1"/>
</dbReference>
<dbReference type="Pfam" id="PF00857">
    <property type="entry name" value="Isochorismatase"/>
    <property type="match status" value="1"/>
</dbReference>
<organism evidence="4 5">
    <name type="scientific">Enterococcus avium</name>
    <name type="common">Streptococcus avium</name>
    <dbReference type="NCBI Taxonomy" id="33945"/>
    <lineage>
        <taxon>Bacteria</taxon>
        <taxon>Bacillati</taxon>
        <taxon>Bacillota</taxon>
        <taxon>Bacilli</taxon>
        <taxon>Lactobacillales</taxon>
        <taxon>Enterococcaceae</taxon>
        <taxon>Enterococcus</taxon>
    </lineage>
</organism>
<dbReference type="EMBL" id="RYZS01000001">
    <property type="protein sequence ID" value="RVU95130.1"/>
    <property type="molecule type" value="Genomic_DNA"/>
</dbReference>
<dbReference type="InterPro" id="IPR036380">
    <property type="entry name" value="Isochorismatase-like_sf"/>
</dbReference>
<protein>
    <submittedName>
        <fullName evidence="4">Cysteine hydrolase</fullName>
    </submittedName>
</protein>
<proteinExistence type="inferred from homology"/>
<feature type="domain" description="Isochorismatase-like" evidence="3">
    <location>
        <begin position="5"/>
        <end position="140"/>
    </location>
</feature>
<evidence type="ECO:0000313" key="4">
    <source>
        <dbReference type="EMBL" id="RVU95130.1"/>
    </source>
</evidence>
<dbReference type="PANTHER" id="PTHR43540">
    <property type="entry name" value="PEROXYUREIDOACRYLATE/UREIDOACRYLATE AMIDOHYDROLASE-RELATED"/>
    <property type="match status" value="1"/>
</dbReference>
<dbReference type="Gene3D" id="3.40.50.850">
    <property type="entry name" value="Isochorismatase-like"/>
    <property type="match status" value="1"/>
</dbReference>
<evidence type="ECO:0000256" key="2">
    <source>
        <dbReference type="ARBA" id="ARBA00022801"/>
    </source>
</evidence>
<comment type="similarity">
    <text evidence="1">Belongs to the isochorismatase family.</text>
</comment>
<evidence type="ECO:0000313" key="5">
    <source>
        <dbReference type="Proteomes" id="UP000288388"/>
    </source>
</evidence>
<dbReference type="Proteomes" id="UP000288388">
    <property type="component" value="Unassembled WGS sequence"/>
</dbReference>
<gene>
    <name evidence="4" type="ORF">EK398_09980</name>
</gene>
<dbReference type="RefSeq" id="WP_127978985.1">
    <property type="nucleotide sequence ID" value="NZ_JBBJUN010000001.1"/>
</dbReference>
<sequence>MLKKMLLVLDGQTGVLDRGIHKKNQIISNINLLIDKFDTIQQPILFTRHTNKTSLVAETGSWELVSTIRCPETPIYFNKKRSNIFAEENFIELLKRLNIQTIYICGFVTNGCVQAAWLESQSRGFETFLLEDAHSTFVKNAEKVIDSWNQKLAEAGIEVSKTHEAIEQLAND</sequence>
<name>A0A437UNF1_ENTAV</name>
<keyword evidence="2 4" id="KW-0378">Hydrolase</keyword>
<reference evidence="4 5" key="1">
    <citation type="submission" date="2018-12" db="EMBL/GenBank/DDBJ databases">
        <title>A novel vanA-carrying plasmid in a clinical isolate of Enterococcus avium.</title>
        <authorList>
            <person name="Bernasconi O.J."/>
            <person name="Luzzaro F."/>
            <person name="Endimiani A."/>
        </authorList>
    </citation>
    <scope>NUCLEOTIDE SEQUENCE [LARGE SCALE GENOMIC DNA]</scope>
    <source>
        <strain evidence="4 5">LC0559/18</strain>
    </source>
</reference>
<dbReference type="GO" id="GO:0016787">
    <property type="term" value="F:hydrolase activity"/>
    <property type="evidence" value="ECO:0007669"/>
    <property type="project" value="UniProtKB-KW"/>
</dbReference>
<dbReference type="InterPro" id="IPR000868">
    <property type="entry name" value="Isochorismatase-like_dom"/>
</dbReference>
<dbReference type="AlphaFoldDB" id="A0A437UNF1"/>
<dbReference type="InterPro" id="IPR050272">
    <property type="entry name" value="Isochorismatase-like_hydrls"/>
</dbReference>
<dbReference type="SUPFAM" id="SSF52499">
    <property type="entry name" value="Isochorismatase-like hydrolases"/>
    <property type="match status" value="1"/>
</dbReference>
<comment type="caution">
    <text evidence="4">The sequence shown here is derived from an EMBL/GenBank/DDBJ whole genome shotgun (WGS) entry which is preliminary data.</text>
</comment>